<reference evidence="6" key="1">
    <citation type="submission" date="2016-10" db="EMBL/GenBank/DDBJ databases">
        <authorList>
            <person name="Varghese N."/>
            <person name="Submissions S."/>
        </authorList>
    </citation>
    <scope>NUCLEOTIDE SEQUENCE [LARGE SCALE GENOMIC DNA]</scope>
    <source>
        <strain evidence="6">DSM 26879</strain>
    </source>
</reference>
<dbReference type="Proteomes" id="UP000199478">
    <property type="component" value="Unassembled WGS sequence"/>
</dbReference>
<dbReference type="Gene3D" id="1.10.10.10">
    <property type="entry name" value="Winged helix-like DNA-binding domain superfamily/Winged helix DNA-binding domain"/>
    <property type="match status" value="1"/>
</dbReference>
<gene>
    <name evidence="5" type="ORF">SAMN04488005_2614</name>
</gene>
<dbReference type="GO" id="GO:0003700">
    <property type="term" value="F:DNA-binding transcription factor activity"/>
    <property type="evidence" value="ECO:0007669"/>
    <property type="project" value="InterPro"/>
</dbReference>
<dbReference type="InterPro" id="IPR008920">
    <property type="entry name" value="TF_FadR/GntR_C"/>
</dbReference>
<accession>A0A1I6HF29</accession>
<evidence type="ECO:0000313" key="5">
    <source>
        <dbReference type="EMBL" id="SFR52991.1"/>
    </source>
</evidence>
<dbReference type="InterPro" id="IPR036388">
    <property type="entry name" value="WH-like_DNA-bd_sf"/>
</dbReference>
<evidence type="ECO:0000313" key="6">
    <source>
        <dbReference type="Proteomes" id="UP000199478"/>
    </source>
</evidence>
<dbReference type="InterPro" id="IPR011711">
    <property type="entry name" value="GntR_C"/>
</dbReference>
<keyword evidence="2" id="KW-0238">DNA-binding</keyword>
<dbReference type="InterPro" id="IPR000524">
    <property type="entry name" value="Tscrpt_reg_HTH_GntR"/>
</dbReference>
<protein>
    <submittedName>
        <fullName evidence="5">Transcriptional regulator, GntR family</fullName>
    </submittedName>
</protein>
<dbReference type="SUPFAM" id="SSF48008">
    <property type="entry name" value="GntR ligand-binding domain-like"/>
    <property type="match status" value="1"/>
</dbReference>
<dbReference type="CDD" id="cd07377">
    <property type="entry name" value="WHTH_GntR"/>
    <property type="match status" value="1"/>
</dbReference>
<feature type="domain" description="HTH gntR-type" evidence="4">
    <location>
        <begin position="13"/>
        <end position="80"/>
    </location>
</feature>
<dbReference type="AlphaFoldDB" id="A0A1I6HF29"/>
<dbReference type="PROSITE" id="PS50949">
    <property type="entry name" value="HTH_GNTR"/>
    <property type="match status" value="1"/>
</dbReference>
<keyword evidence="6" id="KW-1185">Reference proteome</keyword>
<evidence type="ECO:0000256" key="3">
    <source>
        <dbReference type="ARBA" id="ARBA00023163"/>
    </source>
</evidence>
<dbReference type="Pfam" id="PF07729">
    <property type="entry name" value="FCD"/>
    <property type="match status" value="1"/>
</dbReference>
<dbReference type="SMART" id="SM00895">
    <property type="entry name" value="FCD"/>
    <property type="match status" value="1"/>
</dbReference>
<organism evidence="5 6">
    <name type="scientific">Yoonia tamlensis</name>
    <dbReference type="NCBI Taxonomy" id="390270"/>
    <lineage>
        <taxon>Bacteria</taxon>
        <taxon>Pseudomonadati</taxon>
        <taxon>Pseudomonadota</taxon>
        <taxon>Alphaproteobacteria</taxon>
        <taxon>Rhodobacterales</taxon>
        <taxon>Paracoccaceae</taxon>
        <taxon>Yoonia</taxon>
    </lineage>
</organism>
<dbReference type="Pfam" id="PF00392">
    <property type="entry name" value="GntR"/>
    <property type="match status" value="1"/>
</dbReference>
<proteinExistence type="predicted"/>
<dbReference type="PANTHER" id="PTHR43537:SF45">
    <property type="entry name" value="GNTR FAMILY REGULATORY PROTEIN"/>
    <property type="match status" value="1"/>
</dbReference>
<evidence type="ECO:0000256" key="2">
    <source>
        <dbReference type="ARBA" id="ARBA00023125"/>
    </source>
</evidence>
<evidence type="ECO:0000256" key="1">
    <source>
        <dbReference type="ARBA" id="ARBA00023015"/>
    </source>
</evidence>
<dbReference type="InterPro" id="IPR036390">
    <property type="entry name" value="WH_DNA-bd_sf"/>
</dbReference>
<dbReference type="PANTHER" id="PTHR43537">
    <property type="entry name" value="TRANSCRIPTIONAL REGULATOR, GNTR FAMILY"/>
    <property type="match status" value="1"/>
</dbReference>
<dbReference type="STRING" id="390270.SAMN04488005_2614"/>
<dbReference type="EMBL" id="FOYP01000002">
    <property type="protein sequence ID" value="SFR52991.1"/>
    <property type="molecule type" value="Genomic_DNA"/>
</dbReference>
<dbReference type="RefSeq" id="WP_090200948.1">
    <property type="nucleotide sequence ID" value="NZ_FOYP01000002.1"/>
</dbReference>
<dbReference type="OrthoDB" id="8638122at2"/>
<keyword evidence="1" id="KW-0805">Transcription regulation</keyword>
<name>A0A1I6HF29_9RHOB</name>
<dbReference type="SMART" id="SM00345">
    <property type="entry name" value="HTH_GNTR"/>
    <property type="match status" value="1"/>
</dbReference>
<dbReference type="SUPFAM" id="SSF46785">
    <property type="entry name" value="Winged helix' DNA-binding domain"/>
    <property type="match status" value="1"/>
</dbReference>
<sequence length="230" mass="25318">MSVHNSPTLTPAATATDQVFQALYSQIVSLELAPGAKVSEAEVARSLGVSRQPVRDAFYRLSELGFMLIRPQRATTVTYISPQALHDARFIRCALEVECLRAAIARATDDDIARLDNHLAGQQAALDSGDKIAFHHLDDSFHELICNIAGHPKAWVIIHDQKVHLDRLRYLSLTVGAQTALDDHVAIMNCIRSGDADRAETELRAHLARILDVLDKVIATHPELIETSGF</sequence>
<dbReference type="Gene3D" id="1.20.120.530">
    <property type="entry name" value="GntR ligand-binding domain-like"/>
    <property type="match status" value="1"/>
</dbReference>
<dbReference type="GO" id="GO:0003677">
    <property type="term" value="F:DNA binding"/>
    <property type="evidence" value="ECO:0007669"/>
    <property type="project" value="UniProtKB-KW"/>
</dbReference>
<evidence type="ECO:0000259" key="4">
    <source>
        <dbReference type="PROSITE" id="PS50949"/>
    </source>
</evidence>
<keyword evidence="3" id="KW-0804">Transcription</keyword>